<evidence type="ECO:0000313" key="2">
    <source>
        <dbReference type="EMBL" id="MDL2342995.1"/>
    </source>
</evidence>
<dbReference type="Pfam" id="PF17836">
    <property type="entry name" value="PglD_N"/>
    <property type="match status" value="1"/>
</dbReference>
<name>A0ABT7JET2_9DEIO</name>
<dbReference type="InterPro" id="IPR050179">
    <property type="entry name" value="Trans_hexapeptide_repeat"/>
</dbReference>
<dbReference type="EMBL" id="JASNGB010000009">
    <property type="protein sequence ID" value="MDL2342995.1"/>
    <property type="molecule type" value="Genomic_DNA"/>
</dbReference>
<protein>
    <submittedName>
        <fullName evidence="2">Acetyltransferase</fullName>
    </submittedName>
</protein>
<evidence type="ECO:0000259" key="1">
    <source>
        <dbReference type="Pfam" id="PF17836"/>
    </source>
</evidence>
<dbReference type="NCBIfam" id="TIGR03570">
    <property type="entry name" value="NeuD_NnaD"/>
    <property type="match status" value="1"/>
</dbReference>
<accession>A0ABT7JET2</accession>
<dbReference type="PANTHER" id="PTHR43300">
    <property type="entry name" value="ACETYLTRANSFERASE"/>
    <property type="match status" value="1"/>
</dbReference>
<dbReference type="PANTHER" id="PTHR43300:SF7">
    <property type="entry name" value="UDP-N-ACETYLBACILLOSAMINE N-ACETYLTRANSFERASE"/>
    <property type="match status" value="1"/>
</dbReference>
<dbReference type="Proteomes" id="UP001302059">
    <property type="component" value="Unassembled WGS sequence"/>
</dbReference>
<reference evidence="2 3" key="1">
    <citation type="submission" date="2023-05" db="EMBL/GenBank/DDBJ databases">
        <authorList>
            <person name="Gao F."/>
        </authorList>
    </citation>
    <scope>NUCLEOTIDE SEQUENCE [LARGE SCALE GENOMIC DNA]</scope>
    <source>
        <strain evidence="2 3">MIMF12</strain>
    </source>
</reference>
<dbReference type="Gene3D" id="3.40.50.20">
    <property type="match status" value="1"/>
</dbReference>
<dbReference type="SUPFAM" id="SSF51161">
    <property type="entry name" value="Trimeric LpxA-like enzymes"/>
    <property type="match status" value="1"/>
</dbReference>
<comment type="caution">
    <text evidence="2">The sequence shown here is derived from an EMBL/GenBank/DDBJ whole genome shotgun (WGS) entry which is preliminary data.</text>
</comment>
<feature type="domain" description="PglD N-terminal" evidence="1">
    <location>
        <begin position="4"/>
        <end position="76"/>
    </location>
</feature>
<evidence type="ECO:0000313" key="3">
    <source>
        <dbReference type="Proteomes" id="UP001302059"/>
    </source>
</evidence>
<dbReference type="CDD" id="cd03360">
    <property type="entry name" value="LbH_AT_putative"/>
    <property type="match status" value="1"/>
</dbReference>
<dbReference type="InterPro" id="IPR011004">
    <property type="entry name" value="Trimer_LpxA-like_sf"/>
</dbReference>
<dbReference type="RefSeq" id="WP_285521024.1">
    <property type="nucleotide sequence ID" value="NZ_JASNGB010000009.1"/>
</dbReference>
<dbReference type="InterPro" id="IPR041561">
    <property type="entry name" value="PglD_N"/>
</dbReference>
<dbReference type="InterPro" id="IPR020019">
    <property type="entry name" value="AcTrfase_PglD-like"/>
</dbReference>
<proteinExistence type="predicted"/>
<keyword evidence="3" id="KW-1185">Reference proteome</keyword>
<gene>
    <name evidence="2" type="ORF">QOL99_02400</name>
</gene>
<organism evidence="2 3">
    <name type="scientific">Deinococcus rhizophilus</name>
    <dbReference type="NCBI Taxonomy" id="3049544"/>
    <lineage>
        <taxon>Bacteria</taxon>
        <taxon>Thermotogati</taxon>
        <taxon>Deinococcota</taxon>
        <taxon>Deinococci</taxon>
        <taxon>Deinococcales</taxon>
        <taxon>Deinococcaceae</taxon>
        <taxon>Deinococcus</taxon>
    </lineage>
</organism>
<sequence>MAEVQIIGAGGHAKVIVALAKAAGYRIAGIYDDRPTPDVLGHKVSGPVELVSRVRHIPAIIAVGSNSVRASLVARLPDVPWATLVHPTAWVAPTVSLAEGTVVMAGAIVQPDVTVGRHVIVNTGATVDHDSHLGDFVHVAPGCTLAGQVSLEEGAFLGVGARILPRQFVGAWATIGAGAVVNREVPAYATAVGVPARLLRM</sequence>
<dbReference type="Gene3D" id="2.160.10.10">
    <property type="entry name" value="Hexapeptide repeat proteins"/>
    <property type="match status" value="1"/>
</dbReference>